<proteinExistence type="predicted"/>
<keyword evidence="2" id="KW-1185">Reference proteome</keyword>
<accession>A0ABT0K3U4</accession>
<dbReference type="InterPro" id="IPR018714">
    <property type="entry name" value="DUF2237"/>
</dbReference>
<dbReference type="PANTHER" id="PTHR37466:SF1">
    <property type="entry name" value="SLR1628 PROTEIN"/>
    <property type="match status" value="1"/>
</dbReference>
<dbReference type="Proteomes" id="UP001201873">
    <property type="component" value="Unassembled WGS sequence"/>
</dbReference>
<gene>
    <name evidence="1" type="ORF">MXD59_20860</name>
</gene>
<name>A0ABT0K3U4_9ACTN</name>
<organism evidence="1 2">
    <name type="scientific">Frankia umida</name>
    <dbReference type="NCBI Taxonomy" id="573489"/>
    <lineage>
        <taxon>Bacteria</taxon>
        <taxon>Bacillati</taxon>
        <taxon>Actinomycetota</taxon>
        <taxon>Actinomycetes</taxon>
        <taxon>Frankiales</taxon>
        <taxon>Frankiaceae</taxon>
        <taxon>Frankia</taxon>
    </lineage>
</organism>
<dbReference type="Pfam" id="PF09996">
    <property type="entry name" value="DUF2237"/>
    <property type="match status" value="1"/>
</dbReference>
<protein>
    <submittedName>
        <fullName evidence="1">DUF2237 domain-containing protein</fullName>
    </submittedName>
</protein>
<evidence type="ECO:0000313" key="2">
    <source>
        <dbReference type="Proteomes" id="UP001201873"/>
    </source>
</evidence>
<dbReference type="Gene3D" id="3.30.56.110">
    <property type="entry name" value="Protein of unknown function DUF2237"/>
    <property type="match status" value="1"/>
</dbReference>
<sequence length="133" mass="14299">MAEVAVERNVLGGELEPCGIDPLTGFYRDGCCSTGPDDLGSHTVCAVVTTEFLRHQRQVGNDLSTPRPEYAFPGLRPGDRWCVVAVRWLQAYHAGVAAPVVLASTHERALEVIPLDALRAHAVDVPADPRSLG</sequence>
<evidence type="ECO:0000313" key="1">
    <source>
        <dbReference type="EMBL" id="MCK9878187.1"/>
    </source>
</evidence>
<reference evidence="1 2" key="1">
    <citation type="submission" date="2022-04" db="EMBL/GenBank/DDBJ databases">
        <title>Genome diversity in the genus Frankia.</title>
        <authorList>
            <person name="Carlos-Shanley C."/>
            <person name="Hahn D."/>
        </authorList>
    </citation>
    <scope>NUCLEOTIDE SEQUENCE [LARGE SCALE GENOMIC DNA]</scope>
    <source>
        <strain evidence="1 2">Ag45/Mut15</strain>
    </source>
</reference>
<comment type="caution">
    <text evidence="1">The sequence shown here is derived from an EMBL/GenBank/DDBJ whole genome shotgun (WGS) entry which is preliminary data.</text>
</comment>
<dbReference type="EMBL" id="JALKFT010000028">
    <property type="protein sequence ID" value="MCK9878187.1"/>
    <property type="molecule type" value="Genomic_DNA"/>
</dbReference>
<dbReference type="PANTHER" id="PTHR37466">
    <property type="entry name" value="SLR1628 PROTEIN"/>
    <property type="match status" value="1"/>
</dbReference>